<evidence type="ECO:0000313" key="3">
    <source>
        <dbReference type="Proteomes" id="UP000830671"/>
    </source>
</evidence>
<proteinExistence type="predicted"/>
<evidence type="ECO:0000313" key="2">
    <source>
        <dbReference type="EMBL" id="UQC75933.1"/>
    </source>
</evidence>
<sequence length="341" mass="37975">MYEVVDTQVYLGGDIWFTFGADFPQHGYLIGDCPPHIGIQHGKSQRWNAVCVTSYIFNVQNLKLSILAARISYLLAWQSSAGFASKQIGDSSQYSMKHNLTIKVLQYHEQGAMRYDPWPEDGGSRPLKYGELGCAASKLHQARLKRFLGPRTLDLALRMGRWAALPTGLYQNRNCSRSGAEQFPEPTCCLTTRWIPMSGFSGAPQPVGGSTKPQSKVPSSRRIPTYIRRMTETLIVQLDAFILQWRMTSDLESRGRFGPQPPPDFLWDMPVSFSTTRVLSRLGCSSLGDYQRDVRAADGILAIPTEGCRTLEASPPAWLGDNKRRHASSSRAQLEALAANT</sequence>
<evidence type="ECO:0000256" key="1">
    <source>
        <dbReference type="SAM" id="MobiDB-lite"/>
    </source>
</evidence>
<dbReference type="Proteomes" id="UP000830671">
    <property type="component" value="Chromosome 10"/>
</dbReference>
<gene>
    <name evidence="2" type="ORF">CLUP02_17442</name>
</gene>
<dbReference type="GeneID" id="73351362"/>
<feature type="region of interest" description="Disordered" evidence="1">
    <location>
        <begin position="201"/>
        <end position="220"/>
    </location>
</feature>
<dbReference type="RefSeq" id="XP_049137576.1">
    <property type="nucleotide sequence ID" value="XM_049296352.1"/>
</dbReference>
<keyword evidence="3" id="KW-1185">Reference proteome</keyword>
<reference evidence="2" key="1">
    <citation type="journal article" date="2021" name="Mol. Plant Microbe Interact.">
        <title>Complete Genome Sequence of the Plant-Pathogenic Fungus Colletotrichum lupini.</title>
        <authorList>
            <person name="Baroncelli R."/>
            <person name="Pensec F."/>
            <person name="Da Lio D."/>
            <person name="Boufleur T."/>
            <person name="Vicente I."/>
            <person name="Sarrocco S."/>
            <person name="Picot A."/>
            <person name="Baraldi E."/>
            <person name="Sukno S."/>
            <person name="Thon M."/>
            <person name="Le Floch G."/>
        </authorList>
    </citation>
    <scope>NUCLEOTIDE SEQUENCE</scope>
    <source>
        <strain evidence="2">IMI 504893</strain>
    </source>
</reference>
<dbReference type="EMBL" id="CP019472">
    <property type="protein sequence ID" value="UQC75933.1"/>
    <property type="molecule type" value="Genomic_DNA"/>
</dbReference>
<name>A0A9Q8SF44_9PEZI</name>
<dbReference type="KEGG" id="clup:CLUP02_17442"/>
<dbReference type="AlphaFoldDB" id="A0A9Q8SF44"/>
<accession>A0A9Q8SF44</accession>
<organism evidence="2 3">
    <name type="scientific">Colletotrichum lupini</name>
    <dbReference type="NCBI Taxonomy" id="145971"/>
    <lineage>
        <taxon>Eukaryota</taxon>
        <taxon>Fungi</taxon>
        <taxon>Dikarya</taxon>
        <taxon>Ascomycota</taxon>
        <taxon>Pezizomycotina</taxon>
        <taxon>Sordariomycetes</taxon>
        <taxon>Hypocreomycetidae</taxon>
        <taxon>Glomerellales</taxon>
        <taxon>Glomerellaceae</taxon>
        <taxon>Colletotrichum</taxon>
        <taxon>Colletotrichum acutatum species complex</taxon>
    </lineage>
</organism>
<protein>
    <submittedName>
        <fullName evidence="2">Uncharacterized protein</fullName>
    </submittedName>
</protein>